<protein>
    <recommendedName>
        <fullName evidence="3">DUF4398 domain-containing protein</fullName>
    </recommendedName>
</protein>
<dbReference type="PROSITE" id="PS51257">
    <property type="entry name" value="PROKAR_LIPOPROTEIN"/>
    <property type="match status" value="1"/>
</dbReference>
<comment type="caution">
    <text evidence="2">The sequence shown here is derived from an EMBL/GenBank/DDBJ whole genome shotgun (WGS) entry which is preliminary data.</text>
</comment>
<gene>
    <name evidence="2" type="ORF">ENR59_06000</name>
</gene>
<evidence type="ECO:0000256" key="1">
    <source>
        <dbReference type="SAM" id="SignalP"/>
    </source>
</evidence>
<evidence type="ECO:0000313" key="2">
    <source>
        <dbReference type="EMBL" id="HGG92490.1"/>
    </source>
</evidence>
<feature type="chain" id="PRO_5028093301" description="DUF4398 domain-containing protein" evidence="1">
    <location>
        <begin position="23"/>
        <end position="88"/>
    </location>
</feature>
<feature type="signal peptide" evidence="1">
    <location>
        <begin position="1"/>
        <end position="22"/>
    </location>
</feature>
<accession>A0A7C4EIY0</accession>
<reference evidence="2" key="1">
    <citation type="journal article" date="2020" name="mSystems">
        <title>Genome- and Community-Level Interaction Insights into Carbon Utilization and Element Cycling Functions of Hydrothermarchaeota in Hydrothermal Sediment.</title>
        <authorList>
            <person name="Zhou Z."/>
            <person name="Liu Y."/>
            <person name="Xu W."/>
            <person name="Pan J."/>
            <person name="Luo Z.H."/>
            <person name="Li M."/>
        </authorList>
    </citation>
    <scope>NUCLEOTIDE SEQUENCE [LARGE SCALE GENOMIC DNA]</scope>
    <source>
        <strain evidence="2">SpSt-413</strain>
    </source>
</reference>
<proteinExistence type="predicted"/>
<dbReference type="AlphaFoldDB" id="A0A7C4EIY0"/>
<name>A0A7C4EIY0_9BACT</name>
<keyword evidence="1" id="KW-0732">Signal</keyword>
<sequence length="88" mass="9879">MSRFLPLLLAMLLLGASACSKSKTLTVIPQDAHSLEQFAEGLRCKQQGRYLLAREHFALALSTARDEDFSRRCQAEIAAMDRALQQLR</sequence>
<evidence type="ECO:0008006" key="3">
    <source>
        <dbReference type="Google" id="ProtNLM"/>
    </source>
</evidence>
<organism evidence="2">
    <name type="scientific">Fundidesulfovibrio putealis</name>
    <dbReference type="NCBI Taxonomy" id="270496"/>
    <lineage>
        <taxon>Bacteria</taxon>
        <taxon>Pseudomonadati</taxon>
        <taxon>Thermodesulfobacteriota</taxon>
        <taxon>Desulfovibrionia</taxon>
        <taxon>Desulfovibrionales</taxon>
        <taxon>Desulfovibrionaceae</taxon>
        <taxon>Fundidesulfovibrio</taxon>
    </lineage>
</organism>
<dbReference type="EMBL" id="DSRP01000418">
    <property type="protein sequence ID" value="HGG92490.1"/>
    <property type="molecule type" value="Genomic_DNA"/>
</dbReference>